<sequence length="157" mass="19045">MTEKYNNDFLEKKIKIMRRGMYVYLPLFGVWFIFSFLAILQKKSFIKLYFLIPIFIYVVIYRGLYYTNNMLSLINKVVNKIQIVENRIIIDTYGGLWKESKRYRFIIEKVSIAENNNALQNSELTEYMKYSLKTMYNNKQIELFLSDEKYKTIKNEK</sequence>
<keyword evidence="1" id="KW-0472">Membrane</keyword>
<reference evidence="2 3" key="1">
    <citation type="submission" date="2019-11" db="EMBL/GenBank/DDBJ databases">
        <title>Characterization of Elizabethkingia argenteiflava sp. nov., isolated from inner surface of Soybean Pods.</title>
        <authorList>
            <person name="Mo S."/>
        </authorList>
    </citation>
    <scope>NUCLEOTIDE SEQUENCE [LARGE SCALE GENOMIC DNA]</scope>
    <source>
        <strain evidence="2 3">YB22</strain>
    </source>
</reference>
<comment type="caution">
    <text evidence="2">The sequence shown here is derived from an EMBL/GenBank/DDBJ whole genome shotgun (WGS) entry which is preliminary data.</text>
</comment>
<proteinExistence type="predicted"/>
<keyword evidence="1" id="KW-0812">Transmembrane</keyword>
<feature type="transmembrane region" description="Helical" evidence="1">
    <location>
        <begin position="46"/>
        <end position="64"/>
    </location>
</feature>
<dbReference type="EMBL" id="JAAABJ010000476">
    <property type="protein sequence ID" value="NAW50908.1"/>
    <property type="molecule type" value="Genomic_DNA"/>
</dbReference>
<accession>A0A845PX59</accession>
<feature type="transmembrane region" description="Helical" evidence="1">
    <location>
        <begin position="21"/>
        <end position="40"/>
    </location>
</feature>
<organism evidence="2 3">
    <name type="scientific">Elizabethkingia argenteiflava</name>
    <dbReference type="NCBI Taxonomy" id="2681556"/>
    <lineage>
        <taxon>Bacteria</taxon>
        <taxon>Pseudomonadati</taxon>
        <taxon>Bacteroidota</taxon>
        <taxon>Flavobacteriia</taxon>
        <taxon>Flavobacteriales</taxon>
        <taxon>Weeksellaceae</taxon>
        <taxon>Elizabethkingia</taxon>
    </lineage>
</organism>
<evidence type="ECO:0000313" key="2">
    <source>
        <dbReference type="EMBL" id="NAW50908.1"/>
    </source>
</evidence>
<name>A0A845PX59_9FLAO</name>
<dbReference type="RefSeq" id="WP_166519206.1">
    <property type="nucleotide sequence ID" value="NZ_JAAABJ010000476.1"/>
</dbReference>
<evidence type="ECO:0000313" key="3">
    <source>
        <dbReference type="Proteomes" id="UP000553459"/>
    </source>
</evidence>
<evidence type="ECO:0000256" key="1">
    <source>
        <dbReference type="SAM" id="Phobius"/>
    </source>
</evidence>
<dbReference type="Proteomes" id="UP000553459">
    <property type="component" value="Unassembled WGS sequence"/>
</dbReference>
<gene>
    <name evidence="2" type="ORF">GNY06_05815</name>
</gene>
<protein>
    <submittedName>
        <fullName evidence="2">Uncharacterized protein</fullName>
    </submittedName>
</protein>
<dbReference type="AlphaFoldDB" id="A0A845PX59"/>
<keyword evidence="1" id="KW-1133">Transmembrane helix</keyword>
<keyword evidence="3" id="KW-1185">Reference proteome</keyword>